<dbReference type="GO" id="GO:0016787">
    <property type="term" value="F:hydrolase activity"/>
    <property type="evidence" value="ECO:0007669"/>
    <property type="project" value="UniProtKB-KW"/>
</dbReference>
<accession>A0A6N4A7F1</accession>
<evidence type="ECO:0000259" key="3">
    <source>
        <dbReference type="Pfam" id="PF00144"/>
    </source>
</evidence>
<proteinExistence type="predicted"/>
<dbReference type="EMBL" id="MLOK01000054">
    <property type="protein sequence ID" value="OIM20524.1"/>
    <property type="molecule type" value="Genomic_DNA"/>
</dbReference>
<dbReference type="AlphaFoldDB" id="A0A6N4A7F1"/>
<dbReference type="Pfam" id="PF00144">
    <property type="entry name" value="Beta-lactamase"/>
    <property type="match status" value="1"/>
</dbReference>
<evidence type="ECO:0000256" key="1">
    <source>
        <dbReference type="ARBA" id="ARBA00004370"/>
    </source>
</evidence>
<dbReference type="InterPro" id="IPR050491">
    <property type="entry name" value="AmpC-like"/>
</dbReference>
<keyword evidence="2" id="KW-0472">Membrane</keyword>
<protein>
    <submittedName>
        <fullName evidence="4">Serine hydrolase</fullName>
    </submittedName>
</protein>
<dbReference type="PANTHER" id="PTHR46825">
    <property type="entry name" value="D-ALANYL-D-ALANINE-CARBOXYPEPTIDASE/ENDOPEPTIDASE AMPH"/>
    <property type="match status" value="1"/>
</dbReference>
<comment type="subcellular location">
    <subcellularLocation>
        <location evidence="1">Membrane</location>
    </subcellularLocation>
</comment>
<evidence type="ECO:0000313" key="4">
    <source>
        <dbReference type="EMBL" id="OIM20524.1"/>
    </source>
</evidence>
<keyword evidence="4" id="KW-0378">Hydrolase</keyword>
<evidence type="ECO:0000256" key="2">
    <source>
        <dbReference type="ARBA" id="ARBA00023136"/>
    </source>
</evidence>
<dbReference type="PANTHER" id="PTHR46825:SF11">
    <property type="entry name" value="PENICILLIN-BINDING PROTEIN 4"/>
    <property type="match status" value="1"/>
</dbReference>
<name>A0A6N4A7F1_OENOE</name>
<reference evidence="4 5" key="1">
    <citation type="journal article" date="2016" name="BMC Genomics">
        <title>Consensus pan-genome assembly of the specialised wine bacterium Oenococcus oeni.</title>
        <authorList>
            <person name="Sternes P.R."/>
            <person name="Borneman A.R."/>
        </authorList>
    </citation>
    <scope>NUCLEOTIDE SEQUENCE [LARGE SCALE GENOMIC DNA]</scope>
    <source>
        <strain evidence="4 5">AWRIB661</strain>
    </source>
</reference>
<feature type="domain" description="Beta-lactamase-related" evidence="3">
    <location>
        <begin position="72"/>
        <end position="359"/>
    </location>
</feature>
<comment type="caution">
    <text evidence="4">The sequence shown here is derived from an EMBL/GenBank/DDBJ whole genome shotgun (WGS) entry which is preliminary data.</text>
</comment>
<evidence type="ECO:0000313" key="5">
    <source>
        <dbReference type="Proteomes" id="UP000181728"/>
    </source>
</evidence>
<dbReference type="RefSeq" id="WP_071449108.1">
    <property type="nucleotide sequence ID" value="NZ_MLOK01000054.1"/>
</dbReference>
<dbReference type="SUPFAM" id="SSF56601">
    <property type="entry name" value="beta-lactamase/transpeptidase-like"/>
    <property type="match status" value="1"/>
</dbReference>
<dbReference type="Proteomes" id="UP000181728">
    <property type="component" value="Unassembled WGS sequence"/>
</dbReference>
<dbReference type="Gene3D" id="3.40.710.10">
    <property type="entry name" value="DD-peptidase/beta-lactamase superfamily"/>
    <property type="match status" value="1"/>
</dbReference>
<organism evidence="4 5">
    <name type="scientific">Oenococcus oeni</name>
    <name type="common">Leuconostoc oenos</name>
    <dbReference type="NCBI Taxonomy" id="1247"/>
    <lineage>
        <taxon>Bacteria</taxon>
        <taxon>Bacillati</taxon>
        <taxon>Bacillota</taxon>
        <taxon>Bacilli</taxon>
        <taxon>Lactobacillales</taxon>
        <taxon>Lactobacillaceae</taxon>
        <taxon>Oenococcus</taxon>
    </lineage>
</organism>
<gene>
    <name evidence="4" type="ORF">ATX59_08070</name>
</gene>
<dbReference type="GO" id="GO:0016020">
    <property type="term" value="C:membrane"/>
    <property type="evidence" value="ECO:0007669"/>
    <property type="project" value="UniProtKB-SubCell"/>
</dbReference>
<sequence length="378" mass="43268">MKNFFVKTSLFLLAFFVVLLFCFLQSEEQNKSVHKSGQPLRPYHFHKIDQFSVKYKENFDTNKFQRKSSLARTIKQEIKDSNFSGSILIIHKNKILLNTAYGYADKNTKILNTPKSFYGMASIEKGLTALLIMKQIQAGKITLQTKLDLFYPKIPNAKKITIHNLLTMTSGLSSKGNPINLKDGNAYIDWYTDHAIQKYPIGSWHYDATNFKILAGILKILTKKSYATNLKTEFGNKFNFLSPGEFVASKNHTYSYKNNLTTEASFSKDPSYLQREVATGNLFTTTGSLYLYFRQVLNGKLIPKKLVEEMYSKVNGFAYASGAYNYPRYYKAHGYILSYEPSIFINKNATNAVIMLSNVSNKVPWEKLAEKIFQKINI</sequence>
<dbReference type="InterPro" id="IPR012338">
    <property type="entry name" value="Beta-lactam/transpept-like"/>
</dbReference>
<dbReference type="InterPro" id="IPR001466">
    <property type="entry name" value="Beta-lactam-related"/>
</dbReference>